<dbReference type="eggNOG" id="COG5635">
    <property type="taxonomic scope" value="Bacteria"/>
</dbReference>
<evidence type="ECO:0000313" key="2">
    <source>
        <dbReference type="Proteomes" id="UP000019030"/>
    </source>
</evidence>
<dbReference type="KEGG" id="sfo:Z042_14770"/>
<protein>
    <recommendedName>
        <fullName evidence="3">HNH nuclease domain-containing protein</fullName>
    </recommendedName>
</protein>
<dbReference type="OrthoDB" id="9052589at2"/>
<sequence length="260" mass="29105">MAGPSEKTIKRLFAMSGNTCAFPGCQLPIVESAGVITGEICHIRAQSERGPRFDKNQTEDERHSFENLVLLCRHHHKIVDSQPDVYSVEALQEIKVIRERMVGRPEQATDGFYAKILINDLRRIEISNNSGNIVIDSPGAVVAQTVTVKTTKKTVKVNAPPGTIGAEQEASRYIQYLIARYNEFAGADKTRKTKFSYGAISRTITTNYGAQWSLLSIDKFNEVSSYLQQRISQTRIAKFNASKGHRSFSSYTEFTAKHKI</sequence>
<dbReference type="InterPro" id="IPR003615">
    <property type="entry name" value="HNH_nuc"/>
</dbReference>
<gene>
    <name evidence="1" type="ORF">Z042_14770</name>
</gene>
<name>W0LEC2_9GAMM</name>
<dbReference type="AlphaFoldDB" id="W0LEC2"/>
<keyword evidence="2" id="KW-1185">Reference proteome</keyword>
<reference evidence="1 2" key="1">
    <citation type="submission" date="2014-01" db="EMBL/GenBank/DDBJ databases">
        <title>Isolation of Serratia multitudinisentens RB-25 from Ex-Landfill site.</title>
        <authorList>
            <person name="Robson E.H.J."/>
        </authorList>
    </citation>
    <scope>NUCLEOTIDE SEQUENCE [LARGE SCALE GENOMIC DNA]</scope>
    <source>
        <strain evidence="1 2">RB-25</strain>
    </source>
</reference>
<dbReference type="RefSeq" id="WP_024914318.1">
    <property type="nucleotide sequence ID" value="NZ_CP007044.2"/>
</dbReference>
<evidence type="ECO:0000313" key="1">
    <source>
        <dbReference type="EMBL" id="AHG20729.1"/>
    </source>
</evidence>
<dbReference type="PATRIC" id="fig|1441930.4.peg.2916"/>
<dbReference type="Proteomes" id="UP000019030">
    <property type="component" value="Chromosome"/>
</dbReference>
<dbReference type="HOGENOM" id="CLU_1061035_0_0_6"/>
<accession>W0LEC2</accession>
<reference evidence="1 2" key="2">
    <citation type="submission" date="2015-03" db="EMBL/GenBank/DDBJ databases">
        <authorList>
            <person name="Chan K.-G."/>
        </authorList>
    </citation>
    <scope>NUCLEOTIDE SEQUENCE [LARGE SCALE GENOMIC DNA]</scope>
    <source>
        <strain evidence="1 2">RB-25</strain>
    </source>
</reference>
<dbReference type="EMBL" id="CP007044">
    <property type="protein sequence ID" value="AHG20729.1"/>
    <property type="molecule type" value="Genomic_DNA"/>
</dbReference>
<proteinExistence type="predicted"/>
<evidence type="ECO:0008006" key="3">
    <source>
        <dbReference type="Google" id="ProtNLM"/>
    </source>
</evidence>
<dbReference type="STRING" id="1441930.Z042_14770"/>
<dbReference type="CDD" id="cd00085">
    <property type="entry name" value="HNHc"/>
    <property type="match status" value="1"/>
</dbReference>
<organism evidence="1 2">
    <name type="scientific">Chania multitudinisentens RB-25</name>
    <dbReference type="NCBI Taxonomy" id="1441930"/>
    <lineage>
        <taxon>Bacteria</taxon>
        <taxon>Pseudomonadati</taxon>
        <taxon>Pseudomonadota</taxon>
        <taxon>Gammaproteobacteria</taxon>
        <taxon>Enterobacterales</taxon>
        <taxon>Yersiniaceae</taxon>
        <taxon>Chania</taxon>
    </lineage>
</organism>